<evidence type="ECO:0000313" key="1">
    <source>
        <dbReference type="EMBL" id="KAJ9096642.1"/>
    </source>
</evidence>
<evidence type="ECO:0000313" key="2">
    <source>
        <dbReference type="Proteomes" id="UP001230649"/>
    </source>
</evidence>
<accession>A0ACC2VCH2</accession>
<dbReference type="Proteomes" id="UP001230649">
    <property type="component" value="Unassembled WGS sequence"/>
</dbReference>
<keyword evidence="2" id="KW-1185">Reference proteome</keyword>
<protein>
    <submittedName>
        <fullName evidence="1">Uncharacterized protein</fullName>
    </submittedName>
</protein>
<sequence length="304" mass="33119">MSLSRSRSPSPSAKRIKLTHQASTATTAYPAPDASLEALIEQEMALPIEVRKTYNREIEYENKLVLAPMVRTGSLPMRLLSLHYGAGLVWGPEIVDKAIIGAERIVDPVTGVISYTKKGGDGKPIFTCHPIEKPFLIYQIGTSDPELAVAAAKTVEQDVAGFDLNCGCPKPFSEKTGVFERGAFHATRRLTLAPGGASSVMIARAAESNPSIFHPSGPISTMESLIPTHFLPLCAYINNHYSNTKFLLYQFKPSPSPISTLSKAERKRFSDGIAAAKTIDQAVAVLRLDHARRKGTRRPVPQRP</sequence>
<name>A0ACC2VCH2_9TREE</name>
<comment type="caution">
    <text evidence="1">The sequence shown here is derived from an EMBL/GenBank/DDBJ whole genome shotgun (WGS) entry which is preliminary data.</text>
</comment>
<organism evidence="1 2">
    <name type="scientific">Naganishia adeliensis</name>
    <dbReference type="NCBI Taxonomy" id="92952"/>
    <lineage>
        <taxon>Eukaryota</taxon>
        <taxon>Fungi</taxon>
        <taxon>Dikarya</taxon>
        <taxon>Basidiomycota</taxon>
        <taxon>Agaricomycotina</taxon>
        <taxon>Tremellomycetes</taxon>
        <taxon>Filobasidiales</taxon>
        <taxon>Filobasidiaceae</taxon>
        <taxon>Naganishia</taxon>
    </lineage>
</organism>
<dbReference type="EMBL" id="JASBWS010000110">
    <property type="protein sequence ID" value="KAJ9096642.1"/>
    <property type="molecule type" value="Genomic_DNA"/>
</dbReference>
<proteinExistence type="predicted"/>
<gene>
    <name evidence="1" type="ORF">QFC20_006358</name>
</gene>
<reference evidence="1" key="1">
    <citation type="submission" date="2023-04" db="EMBL/GenBank/DDBJ databases">
        <title>Draft Genome sequencing of Naganishia species isolated from polar environments using Oxford Nanopore Technology.</title>
        <authorList>
            <person name="Leo P."/>
            <person name="Venkateswaran K."/>
        </authorList>
    </citation>
    <scope>NUCLEOTIDE SEQUENCE</scope>
    <source>
        <strain evidence="1">MNA-CCFEE 5262</strain>
    </source>
</reference>